<keyword evidence="7" id="KW-1185">Reference proteome</keyword>
<name>A0A918G7M7_9PSEU</name>
<evidence type="ECO:0000256" key="1">
    <source>
        <dbReference type="ARBA" id="ARBA00023015"/>
    </source>
</evidence>
<sequence length="193" mass="21084">MDKPLRADAARNRGRLLDAAAALFAERGMDVPMEHIAKRAGLSIGTLYAHFPTRQAFFDAIFPDRLAELDRVAERALAEPDPWAGFVAFLEGIFALQAGDRGLNDAIARRFPTGPEVEANCVRGVGRADEVIERAKAGGRLRPDFSVADLTTLTWAMSQVIRESGPWRRLLALVVDGLRAEGGQPERSTQTMA</sequence>
<dbReference type="Pfam" id="PF00440">
    <property type="entry name" value="TetR_N"/>
    <property type="match status" value="1"/>
</dbReference>
<protein>
    <submittedName>
        <fullName evidence="6">TetR family transcriptional regulator</fullName>
    </submittedName>
</protein>
<evidence type="ECO:0000256" key="3">
    <source>
        <dbReference type="ARBA" id="ARBA00023163"/>
    </source>
</evidence>
<keyword evidence="3" id="KW-0804">Transcription</keyword>
<evidence type="ECO:0000256" key="2">
    <source>
        <dbReference type="ARBA" id="ARBA00023125"/>
    </source>
</evidence>
<evidence type="ECO:0000313" key="7">
    <source>
        <dbReference type="Proteomes" id="UP000660680"/>
    </source>
</evidence>
<feature type="DNA-binding region" description="H-T-H motif" evidence="4">
    <location>
        <begin position="32"/>
        <end position="51"/>
    </location>
</feature>
<evidence type="ECO:0000313" key="6">
    <source>
        <dbReference type="EMBL" id="GGS21648.1"/>
    </source>
</evidence>
<gene>
    <name evidence="6" type="ORF">GCM10010171_12990</name>
</gene>
<dbReference type="InterPro" id="IPR009057">
    <property type="entry name" value="Homeodomain-like_sf"/>
</dbReference>
<dbReference type="InterPro" id="IPR036271">
    <property type="entry name" value="Tet_transcr_reg_TetR-rel_C_sf"/>
</dbReference>
<dbReference type="SUPFAM" id="SSF46689">
    <property type="entry name" value="Homeodomain-like"/>
    <property type="match status" value="1"/>
</dbReference>
<dbReference type="EMBL" id="BMRB01000001">
    <property type="protein sequence ID" value="GGS21648.1"/>
    <property type="molecule type" value="Genomic_DNA"/>
</dbReference>
<organism evidence="6 7">
    <name type="scientific">Actinokineospora fastidiosa</name>
    <dbReference type="NCBI Taxonomy" id="1816"/>
    <lineage>
        <taxon>Bacteria</taxon>
        <taxon>Bacillati</taxon>
        <taxon>Actinomycetota</taxon>
        <taxon>Actinomycetes</taxon>
        <taxon>Pseudonocardiales</taxon>
        <taxon>Pseudonocardiaceae</taxon>
        <taxon>Actinokineospora</taxon>
    </lineage>
</organism>
<dbReference type="InterPro" id="IPR050109">
    <property type="entry name" value="HTH-type_TetR-like_transc_reg"/>
</dbReference>
<dbReference type="InterPro" id="IPR001647">
    <property type="entry name" value="HTH_TetR"/>
</dbReference>
<dbReference type="Proteomes" id="UP000660680">
    <property type="component" value="Unassembled WGS sequence"/>
</dbReference>
<dbReference type="PANTHER" id="PTHR30055">
    <property type="entry name" value="HTH-TYPE TRANSCRIPTIONAL REGULATOR RUTR"/>
    <property type="match status" value="1"/>
</dbReference>
<feature type="domain" description="HTH tetR-type" evidence="5">
    <location>
        <begin position="10"/>
        <end position="69"/>
    </location>
</feature>
<dbReference type="GO" id="GO:0003700">
    <property type="term" value="F:DNA-binding transcription factor activity"/>
    <property type="evidence" value="ECO:0007669"/>
    <property type="project" value="TreeGrafter"/>
</dbReference>
<dbReference type="SUPFAM" id="SSF48498">
    <property type="entry name" value="Tetracyclin repressor-like, C-terminal domain"/>
    <property type="match status" value="1"/>
</dbReference>
<dbReference type="PANTHER" id="PTHR30055:SF234">
    <property type="entry name" value="HTH-TYPE TRANSCRIPTIONAL REGULATOR BETI"/>
    <property type="match status" value="1"/>
</dbReference>
<evidence type="ECO:0000256" key="4">
    <source>
        <dbReference type="PROSITE-ProRule" id="PRU00335"/>
    </source>
</evidence>
<dbReference type="PRINTS" id="PR00455">
    <property type="entry name" value="HTHTETR"/>
</dbReference>
<dbReference type="Gene3D" id="1.10.357.10">
    <property type="entry name" value="Tetracycline Repressor, domain 2"/>
    <property type="match status" value="1"/>
</dbReference>
<evidence type="ECO:0000259" key="5">
    <source>
        <dbReference type="PROSITE" id="PS50977"/>
    </source>
</evidence>
<dbReference type="GO" id="GO:0000976">
    <property type="term" value="F:transcription cis-regulatory region binding"/>
    <property type="evidence" value="ECO:0007669"/>
    <property type="project" value="TreeGrafter"/>
</dbReference>
<dbReference type="PROSITE" id="PS50977">
    <property type="entry name" value="HTH_TETR_2"/>
    <property type="match status" value="1"/>
</dbReference>
<accession>A0A918G7M7</accession>
<dbReference type="Pfam" id="PF21597">
    <property type="entry name" value="TetR_C_43"/>
    <property type="match status" value="1"/>
</dbReference>
<keyword evidence="1" id="KW-0805">Transcription regulation</keyword>
<reference evidence="6" key="1">
    <citation type="journal article" date="2014" name="Int. J. Syst. Evol. Microbiol.">
        <title>Complete genome sequence of Corynebacterium casei LMG S-19264T (=DSM 44701T), isolated from a smear-ripened cheese.</title>
        <authorList>
            <consortium name="US DOE Joint Genome Institute (JGI-PGF)"/>
            <person name="Walter F."/>
            <person name="Albersmeier A."/>
            <person name="Kalinowski J."/>
            <person name="Ruckert C."/>
        </authorList>
    </citation>
    <scope>NUCLEOTIDE SEQUENCE</scope>
    <source>
        <strain evidence="6">JCM 3276</strain>
    </source>
</reference>
<dbReference type="AlphaFoldDB" id="A0A918G7M7"/>
<comment type="caution">
    <text evidence="6">The sequence shown here is derived from an EMBL/GenBank/DDBJ whole genome shotgun (WGS) entry which is preliminary data.</text>
</comment>
<proteinExistence type="predicted"/>
<keyword evidence="2 4" id="KW-0238">DNA-binding</keyword>
<reference evidence="6" key="2">
    <citation type="submission" date="2020-09" db="EMBL/GenBank/DDBJ databases">
        <authorList>
            <person name="Sun Q."/>
            <person name="Ohkuma M."/>
        </authorList>
    </citation>
    <scope>NUCLEOTIDE SEQUENCE</scope>
    <source>
        <strain evidence="6">JCM 3276</strain>
    </source>
</reference>
<dbReference type="RefSeq" id="WP_189209320.1">
    <property type="nucleotide sequence ID" value="NZ_BMRB01000001.1"/>
</dbReference>
<dbReference type="InterPro" id="IPR049445">
    <property type="entry name" value="TetR_SbtR-like_C"/>
</dbReference>